<sequence>MEQQKLTNTKETLTFLSEKFPKCFILNGDVKPLKIGIFKDLASEFEETEIVSKRLLRMSLRHYTSSWKYLGAVKQGNARVNLNGEPGDKVEAEHAEHAAEQLKESKKRAAEKREQEKADKRKARNPKFKHSRTNASAPKSTNDKEVKAKTTSFKQRAAKPQAVKIEEQDLKPGLNVSVKVGKQPMPAVITEVGKDGIFVQLNSGMSVKVQHEQLRTLVKN</sequence>
<keyword evidence="8" id="KW-1185">Reference proteome</keyword>
<evidence type="ECO:0000256" key="2">
    <source>
        <dbReference type="ARBA" id="ARBA00022884"/>
    </source>
</evidence>
<keyword evidence="1 4" id="KW-0963">Cytoplasm</keyword>
<dbReference type="PANTHER" id="PTHR38106">
    <property type="entry name" value="RNA CHAPERONE PROQ"/>
    <property type="match status" value="1"/>
</dbReference>
<dbReference type="SMART" id="SM00945">
    <property type="entry name" value="ProQ"/>
    <property type="match status" value="1"/>
</dbReference>
<organism evidence="7 8">
    <name type="scientific">Agaribacter marinus</name>
    <dbReference type="NCBI Taxonomy" id="1431249"/>
    <lineage>
        <taxon>Bacteria</taxon>
        <taxon>Pseudomonadati</taxon>
        <taxon>Pseudomonadota</taxon>
        <taxon>Gammaproteobacteria</taxon>
        <taxon>Alteromonadales</taxon>
        <taxon>Alteromonadaceae</taxon>
        <taxon>Agaribacter</taxon>
    </lineage>
</organism>
<name>A0AA37SVC3_9ALTE</name>
<dbReference type="SUPFAM" id="SSF48657">
    <property type="entry name" value="FinO-like"/>
    <property type="match status" value="1"/>
</dbReference>
<dbReference type="NCBIfam" id="NF003434">
    <property type="entry name" value="PRK04950.1"/>
    <property type="match status" value="1"/>
</dbReference>
<evidence type="ECO:0000256" key="4">
    <source>
        <dbReference type="HAMAP-Rule" id="MF_00749"/>
    </source>
</evidence>
<reference evidence="7" key="1">
    <citation type="journal article" date="2014" name="Int. J. Syst. Evol. Microbiol.">
        <title>Complete genome sequence of Corynebacterium casei LMG S-19264T (=DSM 44701T), isolated from a smear-ripened cheese.</title>
        <authorList>
            <consortium name="US DOE Joint Genome Institute (JGI-PGF)"/>
            <person name="Walter F."/>
            <person name="Albersmeier A."/>
            <person name="Kalinowski J."/>
            <person name="Ruckert C."/>
        </authorList>
    </citation>
    <scope>NUCLEOTIDE SEQUENCE</scope>
    <source>
        <strain evidence="7">NBRC 110023</strain>
    </source>
</reference>
<evidence type="ECO:0000256" key="3">
    <source>
        <dbReference type="ARBA" id="ARBA00023186"/>
    </source>
</evidence>
<proteinExistence type="inferred from homology"/>
<evidence type="ECO:0000256" key="1">
    <source>
        <dbReference type="ARBA" id="ARBA00022490"/>
    </source>
</evidence>
<accession>A0AA37SVC3</accession>
<dbReference type="Proteomes" id="UP001156601">
    <property type="component" value="Unassembled WGS sequence"/>
</dbReference>
<dbReference type="PANTHER" id="PTHR38106:SF1">
    <property type="entry name" value="RNA CHAPERONE PROQ"/>
    <property type="match status" value="1"/>
</dbReference>
<dbReference type="AlphaFoldDB" id="A0AA37SVC3"/>
<feature type="region of interest" description="Disordered" evidence="5">
    <location>
        <begin position="101"/>
        <end position="160"/>
    </location>
</feature>
<comment type="caution">
    <text evidence="7">The sequence shown here is derived from an EMBL/GenBank/DDBJ whole genome shotgun (WGS) entry which is preliminary data.</text>
</comment>
<dbReference type="InterPro" id="IPR023529">
    <property type="entry name" value="ProQ"/>
</dbReference>
<evidence type="ECO:0000313" key="8">
    <source>
        <dbReference type="Proteomes" id="UP001156601"/>
    </source>
</evidence>
<protein>
    <recommendedName>
        <fullName evidence="4">RNA chaperone ProQ</fullName>
    </recommendedName>
</protein>
<feature type="compositionally biased region" description="Basic residues" evidence="5">
    <location>
        <begin position="120"/>
        <end position="132"/>
    </location>
</feature>
<dbReference type="GO" id="GO:0034057">
    <property type="term" value="F:RNA strand-exchange activity"/>
    <property type="evidence" value="ECO:0007669"/>
    <property type="project" value="UniProtKB-UniRule"/>
</dbReference>
<gene>
    <name evidence="4 7" type="primary">proQ</name>
    <name evidence="7" type="ORF">GCM10007852_10460</name>
</gene>
<dbReference type="EMBL" id="BSOT01000005">
    <property type="protein sequence ID" value="GLR70138.1"/>
    <property type="molecule type" value="Genomic_DNA"/>
</dbReference>
<dbReference type="GO" id="GO:0010608">
    <property type="term" value="P:post-transcriptional regulation of gene expression"/>
    <property type="evidence" value="ECO:0007669"/>
    <property type="project" value="InterPro"/>
</dbReference>
<feature type="compositionally biased region" description="Basic and acidic residues" evidence="5">
    <location>
        <begin position="101"/>
        <end position="119"/>
    </location>
</feature>
<dbReference type="RefSeq" id="WP_348521139.1">
    <property type="nucleotide sequence ID" value="NZ_BSOT01000005.1"/>
</dbReference>
<dbReference type="GO" id="GO:0005829">
    <property type="term" value="C:cytosol"/>
    <property type="evidence" value="ECO:0007669"/>
    <property type="project" value="TreeGrafter"/>
</dbReference>
<feature type="domain" description="ProQ/FinO" evidence="6">
    <location>
        <begin position="4"/>
        <end position="118"/>
    </location>
</feature>
<comment type="similarity">
    <text evidence="4">Belongs to the ProQ family.</text>
</comment>
<keyword evidence="2 4" id="KW-0694">RNA-binding</keyword>
<dbReference type="GO" id="GO:0033592">
    <property type="term" value="F:RNA strand annealing activity"/>
    <property type="evidence" value="ECO:0007669"/>
    <property type="project" value="UniProtKB-UniRule"/>
</dbReference>
<dbReference type="InterPro" id="IPR036442">
    <property type="entry name" value="ProQ/FinO_sf"/>
</dbReference>
<dbReference type="Pfam" id="PF17516">
    <property type="entry name" value="ProQ_C"/>
    <property type="match status" value="1"/>
</dbReference>
<dbReference type="Gene3D" id="1.10.1710.10">
    <property type="entry name" value="ProQ/FinO domain"/>
    <property type="match status" value="1"/>
</dbReference>
<keyword evidence="3 4" id="KW-0143">Chaperone</keyword>
<comment type="subcellular location">
    <subcellularLocation>
        <location evidence="4">Cytoplasm</location>
    </subcellularLocation>
</comment>
<evidence type="ECO:0000313" key="7">
    <source>
        <dbReference type="EMBL" id="GLR70138.1"/>
    </source>
</evidence>
<evidence type="ECO:0000259" key="6">
    <source>
        <dbReference type="SMART" id="SM00945"/>
    </source>
</evidence>
<comment type="function">
    <text evidence="4">RNA chaperone with significant RNA binding, RNA strand exchange and RNA duplexing activities.</text>
</comment>
<dbReference type="InterPro" id="IPR035236">
    <property type="entry name" value="ProQ_C"/>
</dbReference>
<evidence type="ECO:0000256" key="5">
    <source>
        <dbReference type="SAM" id="MobiDB-lite"/>
    </source>
</evidence>
<dbReference type="Pfam" id="PF04352">
    <property type="entry name" value="ProQ"/>
    <property type="match status" value="1"/>
</dbReference>
<dbReference type="InterPro" id="IPR016103">
    <property type="entry name" value="ProQ/FinO"/>
</dbReference>
<dbReference type="HAMAP" id="MF_00749">
    <property type="entry name" value="ProQ"/>
    <property type="match status" value="1"/>
</dbReference>
<reference evidence="7" key="2">
    <citation type="submission" date="2023-01" db="EMBL/GenBank/DDBJ databases">
        <title>Draft genome sequence of Agaribacter marinus strain NBRC 110023.</title>
        <authorList>
            <person name="Sun Q."/>
            <person name="Mori K."/>
        </authorList>
    </citation>
    <scope>NUCLEOTIDE SEQUENCE</scope>
    <source>
        <strain evidence="7">NBRC 110023</strain>
    </source>
</reference>